<feature type="domain" description="Acyl-CoA dehydrogenase/oxidase N-terminal" evidence="7">
    <location>
        <begin position="9"/>
        <end position="84"/>
    </location>
</feature>
<dbReference type="GO" id="GO:0003995">
    <property type="term" value="F:acyl-CoA dehydrogenase activity"/>
    <property type="evidence" value="ECO:0007669"/>
    <property type="project" value="TreeGrafter"/>
</dbReference>
<dbReference type="SUPFAM" id="SSF47203">
    <property type="entry name" value="Acyl-CoA dehydrogenase C-terminal domain-like"/>
    <property type="match status" value="1"/>
</dbReference>
<dbReference type="PANTHER" id="PTHR43884:SF20">
    <property type="entry name" value="ACYL-COA DEHYDROGENASE FADE28"/>
    <property type="match status" value="1"/>
</dbReference>
<evidence type="ECO:0000313" key="8">
    <source>
        <dbReference type="EMBL" id="EGD53896.1"/>
    </source>
</evidence>
<dbReference type="SUPFAM" id="SSF56645">
    <property type="entry name" value="Acyl-CoA dehydrogenase NM domain-like"/>
    <property type="match status" value="1"/>
</dbReference>
<feature type="domain" description="Acyl-CoA dehydrogenase/oxidase C-terminal" evidence="6">
    <location>
        <begin position="180"/>
        <end position="328"/>
    </location>
</feature>
<sequence>MDFLLNDIHTDLAATVAAIGEKAGGSAVARSWSEGDRAPALAVYRQLAEAGITGLIVDDELGGSGAGATEMVVAAEQVGRFALPGPVAETLAAVPAALAAAGAGTALETLLSGRPATIAAAATAFRAAAPADADVYLLRDGALSTAKVIAEHESVDPTRTVADVTAGTALGAADETTVAQFGALATAAQLIGLGSAMLDLASDYAKARKQFGRAIGSYQAVKHHLADVAIAIEMARPLVHGAAVGLDGNASWQSPVASTDRDVNVARDVSAAKVAAADAAYLASRRALQVLGAIGYTAEHDLSLYLTKTRALVSAWGTPAEHRALILETL</sequence>
<evidence type="ECO:0000256" key="3">
    <source>
        <dbReference type="ARBA" id="ARBA00022630"/>
    </source>
</evidence>
<dbReference type="Pfam" id="PF00441">
    <property type="entry name" value="Acyl-CoA_dh_1"/>
    <property type="match status" value="1"/>
</dbReference>
<evidence type="ECO:0000256" key="5">
    <source>
        <dbReference type="ARBA" id="ARBA00023002"/>
    </source>
</evidence>
<dbReference type="GO" id="GO:0050660">
    <property type="term" value="F:flavin adenine dinucleotide binding"/>
    <property type="evidence" value="ECO:0007669"/>
    <property type="project" value="InterPro"/>
</dbReference>
<comment type="caution">
    <text evidence="8">The sequence shown here is derived from an EMBL/GenBank/DDBJ whole genome shotgun (WGS) entry which is preliminary data.</text>
</comment>
<keyword evidence="4" id="KW-0274">FAD</keyword>
<evidence type="ECO:0000256" key="1">
    <source>
        <dbReference type="ARBA" id="ARBA00001974"/>
    </source>
</evidence>
<comment type="cofactor">
    <cofactor evidence="1">
        <name>FAD</name>
        <dbReference type="ChEBI" id="CHEBI:57692"/>
    </cofactor>
</comment>
<dbReference type="eggNOG" id="COG1960">
    <property type="taxonomic scope" value="Bacteria"/>
</dbReference>
<dbReference type="InterPro" id="IPR036250">
    <property type="entry name" value="AcylCo_DH-like_C"/>
</dbReference>
<evidence type="ECO:0000256" key="2">
    <source>
        <dbReference type="ARBA" id="ARBA00009347"/>
    </source>
</evidence>
<gene>
    <name evidence="8" type="ORF">SCNU_16583</name>
</gene>
<dbReference type="OrthoDB" id="8677713at2"/>
<evidence type="ECO:0000259" key="6">
    <source>
        <dbReference type="Pfam" id="PF00441"/>
    </source>
</evidence>
<evidence type="ECO:0000313" key="9">
    <source>
        <dbReference type="Proteomes" id="UP000035065"/>
    </source>
</evidence>
<name>F1YN09_9ACTN</name>
<dbReference type="InterPro" id="IPR009100">
    <property type="entry name" value="AcylCoA_DH/oxidase_NM_dom_sf"/>
</dbReference>
<dbReference type="InterPro" id="IPR037069">
    <property type="entry name" value="AcylCoA_DH/ox_N_sf"/>
</dbReference>
<protein>
    <submittedName>
        <fullName evidence="8">Acyl-CoA dehydrogenase domain-containing protein</fullName>
    </submittedName>
</protein>
<keyword evidence="3" id="KW-0285">Flavoprotein</keyword>
<dbReference type="Gene3D" id="1.10.540.10">
    <property type="entry name" value="Acyl-CoA dehydrogenase/oxidase, N-terminal domain"/>
    <property type="match status" value="1"/>
</dbReference>
<keyword evidence="9" id="KW-1185">Reference proteome</keyword>
<evidence type="ECO:0000259" key="7">
    <source>
        <dbReference type="Pfam" id="PF02771"/>
    </source>
</evidence>
<reference evidence="8 9" key="1">
    <citation type="journal article" date="2011" name="J. Bacteriol.">
        <title>Draft Genome Sequence of Gordonia neofelifaecis NRRL B-59395, a Cholesterol-Degrading Actinomycete.</title>
        <authorList>
            <person name="Ge F."/>
            <person name="Li W."/>
            <person name="Chen G."/>
            <person name="Liu Y."/>
            <person name="Zhang G."/>
            <person name="Yong B."/>
            <person name="Wang Q."/>
            <person name="Wang N."/>
            <person name="Huang Z."/>
            <person name="Li W."/>
            <person name="Wang J."/>
            <person name="Wu C."/>
            <person name="Xie Q."/>
            <person name="Liu G."/>
        </authorList>
    </citation>
    <scope>NUCLEOTIDE SEQUENCE [LARGE SCALE GENOMIC DNA]</scope>
    <source>
        <strain evidence="8 9">NRRL B-59395</strain>
    </source>
</reference>
<dbReference type="STRING" id="644548.SCNU_16583"/>
<dbReference type="AlphaFoldDB" id="F1YN09"/>
<dbReference type="InterPro" id="IPR013786">
    <property type="entry name" value="AcylCoA_DH/ox_N"/>
</dbReference>
<dbReference type="Pfam" id="PF02771">
    <property type="entry name" value="Acyl-CoA_dh_N"/>
    <property type="match status" value="1"/>
</dbReference>
<evidence type="ECO:0000256" key="4">
    <source>
        <dbReference type="ARBA" id="ARBA00022827"/>
    </source>
</evidence>
<dbReference type="InterPro" id="IPR009075">
    <property type="entry name" value="AcylCo_DH/oxidase_C"/>
</dbReference>
<dbReference type="Gene3D" id="1.20.140.10">
    <property type="entry name" value="Butyryl-CoA Dehydrogenase, subunit A, domain 3"/>
    <property type="match status" value="1"/>
</dbReference>
<dbReference type="Proteomes" id="UP000035065">
    <property type="component" value="Unassembled WGS sequence"/>
</dbReference>
<comment type="similarity">
    <text evidence="2">Belongs to the acyl-CoA dehydrogenase family.</text>
</comment>
<proteinExistence type="inferred from homology"/>
<organism evidence="8 9">
    <name type="scientific">Gordonia neofelifaecis NRRL B-59395</name>
    <dbReference type="NCBI Taxonomy" id="644548"/>
    <lineage>
        <taxon>Bacteria</taxon>
        <taxon>Bacillati</taxon>
        <taxon>Actinomycetota</taxon>
        <taxon>Actinomycetes</taxon>
        <taxon>Mycobacteriales</taxon>
        <taxon>Gordoniaceae</taxon>
        <taxon>Gordonia</taxon>
    </lineage>
</organism>
<dbReference type="PANTHER" id="PTHR43884">
    <property type="entry name" value="ACYL-COA DEHYDROGENASE"/>
    <property type="match status" value="1"/>
</dbReference>
<keyword evidence="5" id="KW-0560">Oxidoreductase</keyword>
<accession>F1YN09</accession>
<dbReference type="EMBL" id="AEUD01000016">
    <property type="protein sequence ID" value="EGD53896.1"/>
    <property type="molecule type" value="Genomic_DNA"/>
</dbReference>
<dbReference type="RefSeq" id="WP_009680512.1">
    <property type="nucleotide sequence ID" value="NZ_AEUD01000016.1"/>
</dbReference>